<evidence type="ECO:0000256" key="17">
    <source>
        <dbReference type="PIRSR" id="PIRSR038455-3"/>
    </source>
</evidence>
<keyword evidence="5 14" id="KW-0808">Transferase</keyword>
<dbReference type="GO" id="GO:0042597">
    <property type="term" value="C:periplasmic space"/>
    <property type="evidence" value="ECO:0007669"/>
    <property type="project" value="UniProtKB-SubCell"/>
</dbReference>
<dbReference type="SUPFAM" id="SSF46626">
    <property type="entry name" value="Cytochrome c"/>
    <property type="match status" value="2"/>
</dbReference>
<dbReference type="GO" id="GO:0070069">
    <property type="term" value="C:cytochrome complex"/>
    <property type="evidence" value="ECO:0007669"/>
    <property type="project" value="InterPro"/>
</dbReference>
<feature type="binding site" evidence="16">
    <location>
        <position position="224"/>
    </location>
    <ligand>
        <name>substrate</name>
    </ligand>
</feature>
<evidence type="ECO:0000256" key="15">
    <source>
        <dbReference type="PIRSR" id="PIRSR038455-1"/>
    </source>
</evidence>
<dbReference type="Gene3D" id="1.10.760.10">
    <property type="entry name" value="Cytochrome c-like domain"/>
    <property type="match status" value="2"/>
</dbReference>
<keyword evidence="6 14" id="KW-0479">Metal-binding</keyword>
<evidence type="ECO:0000256" key="6">
    <source>
        <dbReference type="ARBA" id="ARBA00022723"/>
    </source>
</evidence>
<feature type="chain" id="PRO_5019378169" description="SoxAX cytochrome complex subunit A" evidence="18">
    <location>
        <begin position="23"/>
        <end position="267"/>
    </location>
</feature>
<dbReference type="InterPro" id="IPR025710">
    <property type="entry name" value="SoxA"/>
</dbReference>
<keyword evidence="4 14" id="KW-0349">Heme</keyword>
<evidence type="ECO:0000256" key="2">
    <source>
        <dbReference type="ARBA" id="ARBA00011530"/>
    </source>
</evidence>
<dbReference type="GO" id="GO:0009055">
    <property type="term" value="F:electron transfer activity"/>
    <property type="evidence" value="ECO:0007669"/>
    <property type="project" value="InterPro"/>
</dbReference>
<comment type="subcellular location">
    <subcellularLocation>
        <location evidence="1 14">Periplasm</location>
    </subcellularLocation>
</comment>
<evidence type="ECO:0000256" key="5">
    <source>
        <dbReference type="ARBA" id="ARBA00022679"/>
    </source>
</evidence>
<dbReference type="Pfam" id="PF21342">
    <property type="entry name" value="SoxA-TsdA_cyt-c"/>
    <property type="match status" value="1"/>
</dbReference>
<dbReference type="GO" id="GO:0016669">
    <property type="term" value="F:oxidoreductase activity, acting on a sulfur group of donors, cytochrome as acceptor"/>
    <property type="evidence" value="ECO:0007669"/>
    <property type="project" value="InterPro"/>
</dbReference>
<evidence type="ECO:0000256" key="12">
    <source>
        <dbReference type="ARBA" id="ARBA00048077"/>
    </source>
</evidence>
<feature type="binding site" description="covalent" evidence="16">
    <location>
        <position position="87"/>
    </location>
    <ligand>
        <name>heme c</name>
        <dbReference type="ChEBI" id="CHEBI:61717"/>
        <label>1</label>
    </ligand>
</feature>
<comment type="catalytic activity">
    <reaction evidence="12 14">
        <text>L-cysteinyl-[SoxY protein] + thiosulfate + 2 Fe(III)-[cytochrome c] = S-sulfosulfanyl-L-cysteinyl-[SoxY protein] + 2 Fe(II)-[cytochrome c] + 2 H(+)</text>
        <dbReference type="Rhea" id="RHEA:56720"/>
        <dbReference type="Rhea" id="RHEA-COMP:10350"/>
        <dbReference type="Rhea" id="RHEA-COMP:14328"/>
        <dbReference type="Rhea" id="RHEA-COMP:14399"/>
        <dbReference type="Rhea" id="RHEA-COMP:14691"/>
        <dbReference type="ChEBI" id="CHEBI:15378"/>
        <dbReference type="ChEBI" id="CHEBI:29033"/>
        <dbReference type="ChEBI" id="CHEBI:29034"/>
        <dbReference type="ChEBI" id="CHEBI:29950"/>
        <dbReference type="ChEBI" id="CHEBI:33542"/>
        <dbReference type="ChEBI" id="CHEBI:139321"/>
        <dbReference type="EC" id="2.8.5.2"/>
    </reaction>
</comment>
<keyword evidence="7 18" id="KW-0732">Signal</keyword>
<feature type="binding site" description="axial binding residue" evidence="17">
    <location>
        <position position="120"/>
    </location>
    <ligand>
        <name>heme c</name>
        <dbReference type="ChEBI" id="CHEBI:61717"/>
        <label>1</label>
    </ligand>
    <ligandPart>
        <name>Fe</name>
        <dbReference type="ChEBI" id="CHEBI:18248"/>
    </ligandPart>
</feature>
<evidence type="ECO:0000256" key="4">
    <source>
        <dbReference type="ARBA" id="ARBA00022617"/>
    </source>
</evidence>
<evidence type="ECO:0000256" key="14">
    <source>
        <dbReference type="PIRNR" id="PIRNR038455"/>
    </source>
</evidence>
<comment type="similarity">
    <text evidence="11 14">Belongs to the SoxA family.</text>
</comment>
<feature type="active site" description="Cysteine persulfide intermediate" evidence="15">
    <location>
        <position position="228"/>
    </location>
</feature>
<dbReference type="EMBL" id="CAADEY010000173">
    <property type="protein sequence ID" value="VFJ67939.1"/>
    <property type="molecule type" value="Genomic_DNA"/>
</dbReference>
<feature type="binding site" description="axial binding residue" evidence="17">
    <location>
        <position position="228"/>
    </location>
    <ligand>
        <name>heme c</name>
        <dbReference type="ChEBI" id="CHEBI:61717"/>
        <label>2</label>
    </ligand>
    <ligandPart>
        <name>Fe</name>
        <dbReference type="ChEBI" id="CHEBI:18248"/>
    </ligandPart>
</feature>
<comment type="cofactor">
    <cofactor evidence="16">
        <name>heme</name>
        <dbReference type="ChEBI" id="CHEBI:30413"/>
    </cofactor>
    <text evidence="16">Binds 2 heme groups per subunit.</text>
</comment>
<comment type="subunit">
    <text evidence="2 14">Heterodimer of SoxA and SoxX.</text>
</comment>
<keyword evidence="10 14" id="KW-0408">Iron</keyword>
<dbReference type="NCBIfam" id="TIGR04484">
    <property type="entry name" value="thiosulf_SoxA"/>
    <property type="match status" value="1"/>
</dbReference>
<evidence type="ECO:0000256" key="11">
    <source>
        <dbReference type="ARBA" id="ARBA00025746"/>
    </source>
</evidence>
<evidence type="ECO:0000259" key="19">
    <source>
        <dbReference type="Pfam" id="PF21342"/>
    </source>
</evidence>
<evidence type="ECO:0000256" key="9">
    <source>
        <dbReference type="ARBA" id="ARBA00022982"/>
    </source>
</evidence>
<dbReference type="AlphaFoldDB" id="A0A450TKB7"/>
<evidence type="ECO:0000256" key="13">
    <source>
        <dbReference type="ARBA" id="ARBA00048423"/>
    </source>
</evidence>
<dbReference type="GO" id="GO:0046872">
    <property type="term" value="F:metal ion binding"/>
    <property type="evidence" value="ECO:0007669"/>
    <property type="project" value="UniProtKB-KW"/>
</dbReference>
<proteinExistence type="inferred from homology"/>
<evidence type="ECO:0000256" key="3">
    <source>
        <dbReference type="ARBA" id="ARBA00022448"/>
    </source>
</evidence>
<feature type="binding site" description="axial binding residue" evidence="17">
    <location>
        <position position="187"/>
    </location>
    <ligand>
        <name>heme c</name>
        <dbReference type="ChEBI" id="CHEBI:61717"/>
        <label>2</label>
    </ligand>
    <ligandPart>
        <name>Fe</name>
        <dbReference type="ChEBI" id="CHEBI:18248"/>
    </ligandPart>
</feature>
<keyword evidence="8 14" id="KW-0574">Periplasm</keyword>
<dbReference type="PIRSF" id="PIRSF038455">
    <property type="entry name" value="SoxA"/>
    <property type="match status" value="1"/>
</dbReference>
<evidence type="ECO:0000256" key="10">
    <source>
        <dbReference type="ARBA" id="ARBA00023004"/>
    </source>
</evidence>
<evidence type="ECO:0000256" key="8">
    <source>
        <dbReference type="ARBA" id="ARBA00022764"/>
    </source>
</evidence>
<dbReference type="GO" id="GO:0016740">
    <property type="term" value="F:transferase activity"/>
    <property type="evidence" value="ECO:0007669"/>
    <property type="project" value="UniProtKB-KW"/>
</dbReference>
<feature type="signal peptide" evidence="18">
    <location>
        <begin position="1"/>
        <end position="22"/>
    </location>
</feature>
<feature type="binding site" description="covalent" evidence="16">
    <location>
        <position position="186"/>
    </location>
    <ligand>
        <name>heme c</name>
        <dbReference type="ChEBI" id="CHEBI:61717"/>
        <label>2</label>
    </ligand>
</feature>
<accession>A0A450TKB7</accession>
<dbReference type="InterPro" id="IPR009056">
    <property type="entry name" value="Cyt_c-like_dom"/>
</dbReference>
<reference evidence="20" key="1">
    <citation type="submission" date="2019-02" db="EMBL/GenBank/DDBJ databases">
        <authorList>
            <person name="Gruber-Vodicka R. H."/>
            <person name="Seah K. B. B."/>
        </authorList>
    </citation>
    <scope>NUCLEOTIDE SEQUENCE</scope>
    <source>
        <strain evidence="20">BECK_DK161</strain>
    </source>
</reference>
<dbReference type="GO" id="GO:0019417">
    <property type="term" value="P:sulfur oxidation"/>
    <property type="evidence" value="ECO:0007669"/>
    <property type="project" value="InterPro"/>
</dbReference>
<name>A0A450TKB7_9GAMM</name>
<keyword evidence="3 14" id="KW-0813">Transport</keyword>
<dbReference type="EC" id="2.8.5.2" evidence="14"/>
<feature type="domain" description="Cytochrome c" evidence="19">
    <location>
        <begin position="68"/>
        <end position="153"/>
    </location>
</feature>
<feature type="binding site" description="covalent" evidence="16">
    <location>
        <position position="183"/>
    </location>
    <ligand>
        <name>heme c</name>
        <dbReference type="ChEBI" id="CHEBI:61717"/>
        <label>2</label>
    </ligand>
</feature>
<feature type="binding site" description="covalent" evidence="16">
    <location>
        <position position="84"/>
    </location>
    <ligand>
        <name>heme c</name>
        <dbReference type="ChEBI" id="CHEBI:61717"/>
        <label>1</label>
    </ligand>
</feature>
<evidence type="ECO:0000256" key="1">
    <source>
        <dbReference type="ARBA" id="ARBA00004418"/>
    </source>
</evidence>
<evidence type="ECO:0000256" key="18">
    <source>
        <dbReference type="SAM" id="SignalP"/>
    </source>
</evidence>
<comment type="catalytic activity">
    <reaction evidence="13 14">
        <text>S-sulfanyl-L-cysteinyl-[SoxY protein] + thiosulfate + 2 Fe(III)-[cytochrome c] = S-(2-sulfodisulfanyl)-L-cysteinyl-[SoxY protein] + 2 Fe(II)-[cytochrome c] + 2 H(+)</text>
        <dbReference type="Rhea" id="RHEA:51224"/>
        <dbReference type="Rhea" id="RHEA-COMP:10350"/>
        <dbReference type="Rhea" id="RHEA-COMP:14399"/>
        <dbReference type="Rhea" id="RHEA-COMP:14689"/>
        <dbReference type="Rhea" id="RHEA-COMP:14690"/>
        <dbReference type="ChEBI" id="CHEBI:15378"/>
        <dbReference type="ChEBI" id="CHEBI:29033"/>
        <dbReference type="ChEBI" id="CHEBI:29034"/>
        <dbReference type="ChEBI" id="CHEBI:33542"/>
        <dbReference type="ChEBI" id="CHEBI:61963"/>
        <dbReference type="ChEBI" id="CHEBI:140664"/>
        <dbReference type="EC" id="2.8.5.2"/>
    </reaction>
</comment>
<evidence type="ECO:0000256" key="16">
    <source>
        <dbReference type="PIRSR" id="PIRSR038455-2"/>
    </source>
</evidence>
<evidence type="ECO:0000313" key="20">
    <source>
        <dbReference type="EMBL" id="VFJ67939.1"/>
    </source>
</evidence>
<evidence type="ECO:0000256" key="7">
    <source>
        <dbReference type="ARBA" id="ARBA00022729"/>
    </source>
</evidence>
<feature type="binding site" description="axial binding residue" evidence="17">
    <location>
        <position position="88"/>
    </location>
    <ligand>
        <name>heme c</name>
        <dbReference type="ChEBI" id="CHEBI:61717"/>
        <label>1</label>
    </ligand>
    <ligandPart>
        <name>Fe</name>
        <dbReference type="ChEBI" id="CHEBI:18248"/>
    </ligandPart>
</feature>
<dbReference type="InterPro" id="IPR036909">
    <property type="entry name" value="Cyt_c-like_dom_sf"/>
</dbReference>
<keyword evidence="9 14" id="KW-0249">Electron transport</keyword>
<sequence>MASKKPWGLFLGLGAVAMVAAAGPDLTNPAVKDYVVGERYSGYVVNTPETRAMQDDDFENPAFMWVDKAKELWANAEGEEDVSCASCHTDNPETLTGIASNYPKLVDGDLMTVEHRINECRTERMKAPEWKWESDEMLGMSALVRLQSRGMPVNVKTTGRAKPFFEQGKAFYYQRRGVLDLACNHCHERNHGNKVRSEQLSMGMPNGFPTYRLKWQKLGSLHRRFQGCNKNIRAEPYAKGSPEYTALELYVMSRAKRLPVESPSVRK</sequence>
<protein>
    <recommendedName>
        <fullName evidence="14">SoxAX cytochrome complex subunit A</fullName>
        <ecNumber evidence="14">2.8.5.2</ecNumber>
    </recommendedName>
    <alternativeName>
        <fullName evidence="14">Protein SoxA</fullName>
    </alternativeName>
    <alternativeName>
        <fullName evidence="14">Sulfur oxidizing protein A</fullName>
    </alternativeName>
    <alternativeName>
        <fullName evidence="14">Thiosulfate-oxidizing multienzyme system protein SoxA</fullName>
    </alternativeName>
</protein>
<dbReference type="GO" id="GO:0020037">
    <property type="term" value="F:heme binding"/>
    <property type="evidence" value="ECO:0007669"/>
    <property type="project" value="InterPro"/>
</dbReference>
<gene>
    <name evidence="20" type="ORF">BECKDK2373C_GA0170839_11735</name>
</gene>
<organism evidence="20">
    <name type="scientific">Candidatus Kentrum sp. DK</name>
    <dbReference type="NCBI Taxonomy" id="2126562"/>
    <lineage>
        <taxon>Bacteria</taxon>
        <taxon>Pseudomonadati</taxon>
        <taxon>Pseudomonadota</taxon>
        <taxon>Gammaproteobacteria</taxon>
        <taxon>Candidatus Kentrum</taxon>
    </lineage>
</organism>